<dbReference type="Pfam" id="PF07751">
    <property type="entry name" value="Abi_2"/>
    <property type="match status" value="1"/>
</dbReference>
<dbReference type="AlphaFoldDB" id="A0A8I1L777"/>
<sequence length="301" mass="34939">MNRRKKFLSIEEQVSLIQRRGLTLPSEESAKDFLERQNYYRFSGYMRYFQEDIAGDEARFFPGTQWDEIVNIYRLDIELRSLLLRGLQEAELAARTAFALSEGEIHSPYEKYLQPTAYRRPPNPAMPPTHNLIISELKRSKEPYLHKYQRDSGSDTERWVYDVPIWVAVEALSFGTLSKAISFRNDNNQVYAKTCSILGVKKQYLARQLRSFTFVRNKCAHSARLWNSFVLDQPAVSNATKRRAEKVLGQNYGENSLLAVIVALDNFLFLTNSWVGFLDEYMKLVERNPAFHQGIANPHHS</sequence>
<reference evidence="1 2" key="1">
    <citation type="submission" date="2020-12" db="EMBL/GenBank/DDBJ databases">
        <title>Draft genome sequence of the commensal strain Corynebacterium tuberculostearicum MFP09/CIP 102622 isolated from human skin.</title>
        <authorList>
            <person name="Boukerb A.M."/>
            <person name="Janvier X."/>
            <person name="Feuilloley M.G.J."/>
            <person name="Groboillot A."/>
        </authorList>
    </citation>
    <scope>NUCLEOTIDE SEQUENCE [LARGE SCALE GENOMIC DNA]</scope>
    <source>
        <strain evidence="1 2">CIP 102622</strain>
    </source>
</reference>
<proteinExistence type="predicted"/>
<name>A0A8I1L777_9CORY</name>
<organism evidence="1 2">
    <name type="scientific">Corynebacterium tuberculostearicum</name>
    <dbReference type="NCBI Taxonomy" id="38304"/>
    <lineage>
        <taxon>Bacteria</taxon>
        <taxon>Bacillati</taxon>
        <taxon>Actinomycetota</taxon>
        <taxon>Actinomycetes</taxon>
        <taxon>Mycobacteriales</taxon>
        <taxon>Corynebacteriaceae</taxon>
        <taxon>Corynebacterium</taxon>
    </lineage>
</organism>
<evidence type="ECO:0000313" key="1">
    <source>
        <dbReference type="EMBL" id="MBK3427446.1"/>
    </source>
</evidence>
<comment type="caution">
    <text evidence="1">The sequence shown here is derived from an EMBL/GenBank/DDBJ whole genome shotgun (WGS) entry which is preliminary data.</text>
</comment>
<accession>A0A8I1L777</accession>
<dbReference type="Proteomes" id="UP000603369">
    <property type="component" value="Unassembled WGS sequence"/>
</dbReference>
<dbReference type="EMBL" id="JAEHFL010000003">
    <property type="protein sequence ID" value="MBK3427446.1"/>
    <property type="molecule type" value="Genomic_DNA"/>
</dbReference>
<keyword evidence="2" id="KW-1185">Reference proteome</keyword>
<evidence type="ECO:0000313" key="2">
    <source>
        <dbReference type="Proteomes" id="UP000603369"/>
    </source>
</evidence>
<dbReference type="RefSeq" id="WP_200435418.1">
    <property type="nucleotide sequence ID" value="NZ_JAEHFL010000003.1"/>
</dbReference>
<protein>
    <submittedName>
        <fullName evidence="1">Abi family protein</fullName>
    </submittedName>
</protein>
<dbReference type="InterPro" id="IPR011664">
    <property type="entry name" value="Abi_system_AbiD/AbiF-like"/>
</dbReference>
<gene>
    <name evidence="1" type="ORF">JDP02_02835</name>
</gene>